<feature type="region of interest" description="Disordered" evidence="1">
    <location>
        <begin position="37"/>
        <end position="56"/>
    </location>
</feature>
<dbReference type="PANTHER" id="PTHR47843">
    <property type="entry name" value="BTB DOMAIN-CONTAINING PROTEIN-RELATED"/>
    <property type="match status" value="1"/>
</dbReference>
<dbReference type="VEuPathDB" id="FungiDB:A1O7_07677"/>
<comment type="caution">
    <text evidence="3">The sequence shown here is derived from an EMBL/GenBank/DDBJ whole genome shotgun (WGS) entry which is preliminary data.</text>
</comment>
<sequence>MSSTKPAAVCPKSDKFDTIPTDSERLLRFAPLVGRRLPPVSPAEKPPNPTPSPRNMLVGRVAPIQPPHVKHGNEVVSIVVGNQQQEFTIHKNPICAASAFFQTALTSNFIEGAAQKVTLPEEDPQFSQLVYNWLYSGRVADGVTTYLRKEDVCSGDIFWWKVYQMGDRLMMDRLRVLAIAKIQNFFTERKAFVPSKQFIEELFDFAKLPLLETYMVQHVVFWLHKSADATVWGELADAHMRFGQALAKQSIMALNSEDVHPHEGNAAHGLFCSLSPWETVGISVPPEEHNRGGNEVRAKHMREYTLACNTRWASTHTNAERAEVIDPEDDGVSEDVDEKQVTVGQAPEYRMLS</sequence>
<dbReference type="HOGENOM" id="CLU_067366_0_0_1"/>
<organism evidence="3 4">
    <name type="scientific">Cladophialophora yegresii CBS 114405</name>
    <dbReference type="NCBI Taxonomy" id="1182544"/>
    <lineage>
        <taxon>Eukaryota</taxon>
        <taxon>Fungi</taxon>
        <taxon>Dikarya</taxon>
        <taxon>Ascomycota</taxon>
        <taxon>Pezizomycotina</taxon>
        <taxon>Eurotiomycetes</taxon>
        <taxon>Chaetothyriomycetidae</taxon>
        <taxon>Chaetothyriales</taxon>
        <taxon>Herpotrichiellaceae</taxon>
        <taxon>Cladophialophora</taxon>
    </lineage>
</organism>
<evidence type="ECO:0000256" key="1">
    <source>
        <dbReference type="SAM" id="MobiDB-lite"/>
    </source>
</evidence>
<dbReference type="InterPro" id="IPR011333">
    <property type="entry name" value="SKP1/BTB/POZ_sf"/>
</dbReference>
<dbReference type="STRING" id="1182544.W9VXB4"/>
<dbReference type="eggNOG" id="ENOG502T5HB">
    <property type="taxonomic scope" value="Eukaryota"/>
</dbReference>
<dbReference type="CDD" id="cd18186">
    <property type="entry name" value="BTB_POZ_ZBTB_KLHL-like"/>
    <property type="match status" value="1"/>
</dbReference>
<dbReference type="RefSeq" id="XP_007759864.1">
    <property type="nucleotide sequence ID" value="XM_007761674.1"/>
</dbReference>
<dbReference type="Gene3D" id="3.30.710.10">
    <property type="entry name" value="Potassium Channel Kv1.1, Chain A"/>
    <property type="match status" value="1"/>
</dbReference>
<name>W9VXB4_9EURO</name>
<keyword evidence="4" id="KW-1185">Reference proteome</keyword>
<dbReference type="Pfam" id="PF00651">
    <property type="entry name" value="BTB"/>
    <property type="match status" value="1"/>
</dbReference>
<feature type="compositionally biased region" description="Pro residues" evidence="1">
    <location>
        <begin position="39"/>
        <end position="52"/>
    </location>
</feature>
<proteinExistence type="predicted"/>
<dbReference type="AlphaFoldDB" id="W9VXB4"/>
<protein>
    <recommendedName>
        <fullName evidence="2">BTB domain-containing protein</fullName>
    </recommendedName>
</protein>
<dbReference type="PROSITE" id="PS50097">
    <property type="entry name" value="BTB"/>
    <property type="match status" value="1"/>
</dbReference>
<dbReference type="SUPFAM" id="SSF54695">
    <property type="entry name" value="POZ domain"/>
    <property type="match status" value="1"/>
</dbReference>
<accession>W9VXB4</accession>
<feature type="domain" description="BTB" evidence="2">
    <location>
        <begin position="74"/>
        <end position="139"/>
    </location>
</feature>
<dbReference type="EMBL" id="AMGW01000005">
    <property type="protein sequence ID" value="EXJ57330.1"/>
    <property type="molecule type" value="Genomic_DNA"/>
</dbReference>
<gene>
    <name evidence="3" type="ORF">A1O7_07677</name>
</gene>
<evidence type="ECO:0000313" key="4">
    <source>
        <dbReference type="Proteomes" id="UP000019473"/>
    </source>
</evidence>
<feature type="compositionally biased region" description="Acidic residues" evidence="1">
    <location>
        <begin position="325"/>
        <end position="337"/>
    </location>
</feature>
<feature type="region of interest" description="Disordered" evidence="1">
    <location>
        <begin position="324"/>
        <end position="353"/>
    </location>
</feature>
<evidence type="ECO:0000313" key="3">
    <source>
        <dbReference type="EMBL" id="EXJ57330.1"/>
    </source>
</evidence>
<dbReference type="Proteomes" id="UP000019473">
    <property type="component" value="Unassembled WGS sequence"/>
</dbReference>
<dbReference type="GeneID" id="19182249"/>
<dbReference type="OrthoDB" id="1022638at2759"/>
<dbReference type="InterPro" id="IPR000210">
    <property type="entry name" value="BTB/POZ_dom"/>
</dbReference>
<evidence type="ECO:0000259" key="2">
    <source>
        <dbReference type="PROSITE" id="PS50097"/>
    </source>
</evidence>
<reference evidence="3 4" key="1">
    <citation type="submission" date="2013-03" db="EMBL/GenBank/DDBJ databases">
        <title>The Genome Sequence of Cladophialophora yegresii CBS 114405.</title>
        <authorList>
            <consortium name="The Broad Institute Genomics Platform"/>
            <person name="Cuomo C."/>
            <person name="de Hoog S."/>
            <person name="Gorbushina A."/>
            <person name="Walker B."/>
            <person name="Young S.K."/>
            <person name="Zeng Q."/>
            <person name="Gargeya S."/>
            <person name="Fitzgerald M."/>
            <person name="Haas B."/>
            <person name="Abouelleil A."/>
            <person name="Allen A.W."/>
            <person name="Alvarado L."/>
            <person name="Arachchi H.M."/>
            <person name="Berlin A.M."/>
            <person name="Chapman S.B."/>
            <person name="Gainer-Dewar J."/>
            <person name="Goldberg J."/>
            <person name="Griggs A."/>
            <person name="Gujja S."/>
            <person name="Hansen M."/>
            <person name="Howarth C."/>
            <person name="Imamovic A."/>
            <person name="Ireland A."/>
            <person name="Larimer J."/>
            <person name="McCowan C."/>
            <person name="Murphy C."/>
            <person name="Pearson M."/>
            <person name="Poon T.W."/>
            <person name="Priest M."/>
            <person name="Roberts A."/>
            <person name="Saif S."/>
            <person name="Shea T."/>
            <person name="Sisk P."/>
            <person name="Sykes S."/>
            <person name="Wortman J."/>
            <person name="Nusbaum C."/>
            <person name="Birren B."/>
        </authorList>
    </citation>
    <scope>NUCLEOTIDE SEQUENCE [LARGE SCALE GENOMIC DNA]</scope>
    <source>
        <strain evidence="3 4">CBS 114405</strain>
    </source>
</reference>